<protein>
    <submittedName>
        <fullName evidence="2">Uncharacterized protein</fullName>
    </submittedName>
</protein>
<dbReference type="PANTHER" id="PTHR15615:SF108">
    <property type="entry name" value="PROTEIN CNPPD1"/>
    <property type="match status" value="1"/>
</dbReference>
<dbReference type="AlphaFoldDB" id="A0A8J8T7C5"/>
<dbReference type="Proteomes" id="UP000785679">
    <property type="component" value="Unassembled WGS sequence"/>
</dbReference>
<feature type="compositionally biased region" description="Low complexity" evidence="1">
    <location>
        <begin position="118"/>
        <end position="129"/>
    </location>
</feature>
<dbReference type="Gene3D" id="1.10.472.10">
    <property type="entry name" value="Cyclin-like"/>
    <property type="match status" value="1"/>
</dbReference>
<name>A0A8J8T7C5_HALGN</name>
<proteinExistence type="predicted"/>
<dbReference type="InterPro" id="IPR013922">
    <property type="entry name" value="Cyclin_PHO80-like"/>
</dbReference>
<dbReference type="GO" id="GO:0019901">
    <property type="term" value="F:protein kinase binding"/>
    <property type="evidence" value="ECO:0007669"/>
    <property type="project" value="InterPro"/>
</dbReference>
<keyword evidence="3" id="KW-1185">Reference proteome</keyword>
<dbReference type="OrthoDB" id="337735at2759"/>
<evidence type="ECO:0000313" key="3">
    <source>
        <dbReference type="Proteomes" id="UP000785679"/>
    </source>
</evidence>
<dbReference type="PANTHER" id="PTHR15615">
    <property type="match status" value="1"/>
</dbReference>
<feature type="region of interest" description="Disordered" evidence="1">
    <location>
        <begin position="106"/>
        <end position="166"/>
    </location>
</feature>
<sequence length="237" mass="26500">MHEEIGATLTECNGKGLLHVALTLATKFCLDRYEKNTIFYGAVVGMDRRQMRKMTDAFLCLIDFQMYISQEEYKEAADSINQIIAEIYQARGQIVIHQKNIRQKKAMPTTPELTTYKSSHSASTASSSALDHSEHREVCDRPVNLKTDPDQGFNPESQFSDSESAKSHGSANLVIVEKVEPQLIPLSAAKSTLGGSFSEGQTSVPKRRSLRDYQAHLEHLEKQENDIKKGKSVCSTF</sequence>
<gene>
    <name evidence="2" type="ORF">FGO68_gene4737</name>
</gene>
<evidence type="ECO:0000313" key="2">
    <source>
        <dbReference type="EMBL" id="TNV84171.1"/>
    </source>
</evidence>
<dbReference type="EMBL" id="RRYP01003075">
    <property type="protein sequence ID" value="TNV84171.1"/>
    <property type="molecule type" value="Genomic_DNA"/>
</dbReference>
<comment type="caution">
    <text evidence="2">The sequence shown here is derived from an EMBL/GenBank/DDBJ whole genome shotgun (WGS) entry which is preliminary data.</text>
</comment>
<feature type="compositionally biased region" description="Polar residues" evidence="1">
    <location>
        <begin position="154"/>
        <end position="166"/>
    </location>
</feature>
<organism evidence="2 3">
    <name type="scientific">Halteria grandinella</name>
    <dbReference type="NCBI Taxonomy" id="5974"/>
    <lineage>
        <taxon>Eukaryota</taxon>
        <taxon>Sar</taxon>
        <taxon>Alveolata</taxon>
        <taxon>Ciliophora</taxon>
        <taxon>Intramacronucleata</taxon>
        <taxon>Spirotrichea</taxon>
        <taxon>Stichotrichia</taxon>
        <taxon>Sporadotrichida</taxon>
        <taxon>Halteriidae</taxon>
        <taxon>Halteria</taxon>
    </lineage>
</organism>
<feature type="compositionally biased region" description="Basic and acidic residues" evidence="1">
    <location>
        <begin position="131"/>
        <end position="140"/>
    </location>
</feature>
<accession>A0A8J8T7C5</accession>
<evidence type="ECO:0000256" key="1">
    <source>
        <dbReference type="SAM" id="MobiDB-lite"/>
    </source>
</evidence>
<reference evidence="2" key="1">
    <citation type="submission" date="2019-06" db="EMBL/GenBank/DDBJ databases">
        <authorList>
            <person name="Zheng W."/>
        </authorList>
    </citation>
    <scope>NUCLEOTIDE SEQUENCE</scope>
    <source>
        <strain evidence="2">QDHG01</strain>
    </source>
</reference>